<dbReference type="EMBL" id="QEXV01000001">
    <property type="protein sequence ID" value="PWE18231.1"/>
    <property type="molecule type" value="Genomic_DNA"/>
</dbReference>
<evidence type="ECO:0000256" key="1">
    <source>
        <dbReference type="SAM" id="SignalP"/>
    </source>
</evidence>
<feature type="signal peptide" evidence="1">
    <location>
        <begin position="1"/>
        <end position="17"/>
    </location>
</feature>
<proteinExistence type="predicted"/>
<protein>
    <recommendedName>
        <fullName evidence="4">DUF945 domain-containing protein</fullName>
    </recommendedName>
</protein>
<keyword evidence="1" id="KW-0732">Signal</keyword>
<dbReference type="PROSITE" id="PS51257">
    <property type="entry name" value="PROKAR_LIPOPROTEIN"/>
    <property type="match status" value="1"/>
</dbReference>
<sequence>MKLAAYAVTGALAIALAACGEDSADEDRGDRAAATQVSAAEAEAGLAAMGLAEPGRASWDERSFADGTYTFSGFTFETEEADAPLTVETLVLSAPRVEDEMVMFDRLELENAGMTDSDGEVSLEHFVIDRPGEFLARQVADFFTGAENETDAEGLTDEQLAGYRFAEVSMTGLTVVAPEGENARMELAGLAFDGFDGETLARFDMGGFRFEADDEETGPVTVTLDEVVLEGLSSAYVRTIAESARGQIADGAKADAPNVNLANPFNPADVYDMFAVRGLDVDAGGVIIAMPEFSGEVNERRGAVRSTAAMPSMTLSANPDLPMGARLADGLQRLGYESLDFSMAAESVYDPSDDRVRTEGDNYFEMRDGFRLSFEQDFGGVTEYTERYLAAMAEGDLDAGELPPEVFEPLLVHSFSMRLEDRSLLDRALEAGAEAQGVTPEELRMQAAAMVGMGLMAASAEAPQALVASLGQALTGFINQGGALLVSVAPDEPVSVGEIMADPNAMDAERLGLTVTNEPAE</sequence>
<evidence type="ECO:0008006" key="4">
    <source>
        <dbReference type="Google" id="ProtNLM"/>
    </source>
</evidence>
<organism evidence="2 3">
    <name type="scientific">Marinicauda salina</name>
    <dbReference type="NCBI Taxonomy" id="2135793"/>
    <lineage>
        <taxon>Bacteria</taxon>
        <taxon>Pseudomonadati</taxon>
        <taxon>Pseudomonadota</taxon>
        <taxon>Alphaproteobacteria</taxon>
        <taxon>Maricaulales</taxon>
        <taxon>Maricaulaceae</taxon>
        <taxon>Marinicauda</taxon>
    </lineage>
</organism>
<evidence type="ECO:0000313" key="2">
    <source>
        <dbReference type="EMBL" id="PWE18231.1"/>
    </source>
</evidence>
<dbReference type="OrthoDB" id="7627464at2"/>
<gene>
    <name evidence="2" type="ORF">DDZ18_01070</name>
</gene>
<dbReference type="Proteomes" id="UP000245168">
    <property type="component" value="Unassembled WGS sequence"/>
</dbReference>
<feature type="chain" id="PRO_5015546034" description="DUF945 domain-containing protein" evidence="1">
    <location>
        <begin position="18"/>
        <end position="521"/>
    </location>
</feature>
<reference evidence="3" key="1">
    <citation type="submission" date="2018-05" db="EMBL/GenBank/DDBJ databases">
        <authorList>
            <person name="Liu B.-T."/>
        </authorList>
    </citation>
    <scope>NUCLEOTIDE SEQUENCE [LARGE SCALE GENOMIC DNA]</scope>
    <source>
        <strain evidence="3">WD6-1</strain>
    </source>
</reference>
<dbReference type="AlphaFoldDB" id="A0A2U2BW30"/>
<name>A0A2U2BW30_9PROT</name>
<keyword evidence="3" id="KW-1185">Reference proteome</keyword>
<comment type="caution">
    <text evidence="2">The sequence shown here is derived from an EMBL/GenBank/DDBJ whole genome shotgun (WGS) entry which is preliminary data.</text>
</comment>
<evidence type="ECO:0000313" key="3">
    <source>
        <dbReference type="Proteomes" id="UP000245168"/>
    </source>
</evidence>
<dbReference type="RefSeq" id="WP_109251505.1">
    <property type="nucleotide sequence ID" value="NZ_QEXV01000001.1"/>
</dbReference>
<accession>A0A2U2BW30</accession>